<name>A0A9X0F6S1_BACTU</name>
<dbReference type="AlphaFoldDB" id="A0A9X0F6S1"/>
<organism evidence="2 3">
    <name type="scientific">Bacillus thuringiensis Sbt003</name>
    <dbReference type="NCBI Taxonomy" id="1235825"/>
    <lineage>
        <taxon>Bacteria</taxon>
        <taxon>Bacillati</taxon>
        <taxon>Bacillota</taxon>
        <taxon>Bacilli</taxon>
        <taxon>Bacillales</taxon>
        <taxon>Bacillaceae</taxon>
        <taxon>Bacillus</taxon>
        <taxon>Bacillus cereus group</taxon>
    </lineage>
</organism>
<dbReference type="Proteomes" id="UP000032407">
    <property type="component" value="Unassembled WGS sequence"/>
</dbReference>
<proteinExistence type="predicted"/>
<accession>A0A9X0F6S1</accession>
<evidence type="ECO:0000313" key="3">
    <source>
        <dbReference type="Proteomes" id="UP000032407"/>
    </source>
</evidence>
<evidence type="ECO:0000313" key="2">
    <source>
        <dbReference type="EMBL" id="KIU73034.1"/>
    </source>
</evidence>
<comment type="caution">
    <text evidence="2">The sequence shown here is derived from an EMBL/GenBank/DDBJ whole genome shotgun (WGS) entry which is preliminary data.</text>
</comment>
<feature type="compositionally biased region" description="Basic residues" evidence="1">
    <location>
        <begin position="33"/>
        <end position="42"/>
    </location>
</feature>
<feature type="region of interest" description="Disordered" evidence="1">
    <location>
        <begin position="28"/>
        <end position="51"/>
    </location>
</feature>
<sequence>MFELLKEFVKTIVRKVFAYVFRKQILEKDNKKPTPRRRRKQKGGLCKKNEP</sequence>
<reference evidence="2 3" key="1">
    <citation type="journal article" date="2015" name="Sci. Rep.">
        <title>The expression and crystallization of Cry65Aa require two C-termini, revealing a novel evolutionary strategy of Bacillus thuringiensis Cry proteins.</title>
        <authorList>
            <person name="Peng D.H."/>
            <person name="Pang C.Y."/>
            <person name="Wu H."/>
            <person name="Huang Q."/>
            <person name="Zheng J.S."/>
            <person name="Sun M."/>
        </authorList>
    </citation>
    <scope>NUCLEOTIDE SEQUENCE [LARGE SCALE GENOMIC DNA]</scope>
    <source>
        <strain evidence="2 3">Sbt003</strain>
    </source>
</reference>
<gene>
    <name evidence="2" type="ORF">C797_20200</name>
</gene>
<evidence type="ECO:0000256" key="1">
    <source>
        <dbReference type="SAM" id="MobiDB-lite"/>
    </source>
</evidence>
<dbReference type="EMBL" id="AMYJ01000041">
    <property type="protein sequence ID" value="KIU73034.1"/>
    <property type="molecule type" value="Genomic_DNA"/>
</dbReference>
<protein>
    <submittedName>
        <fullName evidence="2">Uncharacterized protein</fullName>
    </submittedName>
</protein>